<dbReference type="Pfam" id="PF19781">
    <property type="entry name" value="DUF6266"/>
    <property type="match status" value="1"/>
</dbReference>
<name>A0A318UE85_9SPHI</name>
<dbReference type="EMBL" id="QKLU01000005">
    <property type="protein sequence ID" value="PYF72826.1"/>
    <property type="molecule type" value="Genomic_DNA"/>
</dbReference>
<protein>
    <submittedName>
        <fullName evidence="1">Uncharacterized protein</fullName>
    </submittedName>
</protein>
<sequence length="210" mass="23204">MAKLKNGIFGPILGKLGPLVGASWKKTYYLRALPKKKKNSSKTAAQLANEQKFKFVTEWLVPFHPFVTVGFKEITGNRTEINEAFSFNYKNAVTGCYPNLGVDYSKVLLSKGSLPGLTGLTAQLKTPGELELQWASEQVPHASYDDQLLVVLFCPELKMTDGFIGGTKRADLCCRFKFNPKMKGKVLEVYVGLVSLNAKKSADSLYLGQL</sequence>
<dbReference type="AlphaFoldDB" id="A0A318UE85"/>
<evidence type="ECO:0000313" key="2">
    <source>
        <dbReference type="Proteomes" id="UP000248198"/>
    </source>
</evidence>
<keyword evidence="2" id="KW-1185">Reference proteome</keyword>
<dbReference type="Proteomes" id="UP000248198">
    <property type="component" value="Unassembled WGS sequence"/>
</dbReference>
<dbReference type="OrthoDB" id="648163at2"/>
<organism evidence="1 2">
    <name type="scientific">Pedobacter nutrimenti</name>
    <dbReference type="NCBI Taxonomy" id="1241337"/>
    <lineage>
        <taxon>Bacteria</taxon>
        <taxon>Pseudomonadati</taxon>
        <taxon>Bacteroidota</taxon>
        <taxon>Sphingobacteriia</taxon>
        <taxon>Sphingobacteriales</taxon>
        <taxon>Sphingobacteriaceae</taxon>
        <taxon>Pedobacter</taxon>
    </lineage>
</organism>
<gene>
    <name evidence="1" type="ORF">B0O44_105197</name>
</gene>
<dbReference type="InterPro" id="IPR046233">
    <property type="entry name" value="DUF6266"/>
</dbReference>
<dbReference type="RefSeq" id="WP_110832610.1">
    <property type="nucleotide sequence ID" value="NZ_QKLU01000005.1"/>
</dbReference>
<proteinExistence type="predicted"/>
<reference evidence="1 2" key="1">
    <citation type="submission" date="2018-06" db="EMBL/GenBank/DDBJ databases">
        <title>Genomic Encyclopedia of Archaeal and Bacterial Type Strains, Phase II (KMG-II): from individual species to whole genera.</title>
        <authorList>
            <person name="Goeker M."/>
        </authorList>
    </citation>
    <scope>NUCLEOTIDE SEQUENCE [LARGE SCALE GENOMIC DNA]</scope>
    <source>
        <strain evidence="1 2">DSM 27372</strain>
    </source>
</reference>
<accession>A0A318UE85</accession>
<comment type="caution">
    <text evidence="1">The sequence shown here is derived from an EMBL/GenBank/DDBJ whole genome shotgun (WGS) entry which is preliminary data.</text>
</comment>
<evidence type="ECO:0000313" key="1">
    <source>
        <dbReference type="EMBL" id="PYF72826.1"/>
    </source>
</evidence>